<name>A0A0L0DNP3_THETB</name>
<dbReference type="InterPro" id="IPR000195">
    <property type="entry name" value="Rab-GAP-TBC_dom"/>
</dbReference>
<dbReference type="AlphaFoldDB" id="A0A0L0DNP3"/>
<dbReference type="Pfam" id="PF00566">
    <property type="entry name" value="RabGAP-TBC"/>
    <property type="match status" value="1"/>
</dbReference>
<dbReference type="PROSITE" id="PS50086">
    <property type="entry name" value="TBC_RABGAP"/>
    <property type="match status" value="1"/>
</dbReference>
<evidence type="ECO:0000259" key="1">
    <source>
        <dbReference type="PROSITE" id="PS50086"/>
    </source>
</evidence>
<keyword evidence="3" id="KW-1185">Reference proteome</keyword>
<dbReference type="GeneID" id="25568011"/>
<dbReference type="Gene3D" id="1.10.472.80">
    <property type="entry name" value="Ypt/Rab-GAP domain of gyp1p, domain 3"/>
    <property type="match status" value="1"/>
</dbReference>
<dbReference type="STRING" id="461836.A0A0L0DNP3"/>
<evidence type="ECO:0000313" key="2">
    <source>
        <dbReference type="EMBL" id="KNC53937.1"/>
    </source>
</evidence>
<feature type="domain" description="Rab-GAP TBC" evidence="1">
    <location>
        <begin position="82"/>
        <end position="322"/>
    </location>
</feature>
<proteinExistence type="predicted"/>
<sequence>MSNLARHGDDDLGFEADSEFGSAYDEYEYDEYSCSEYGYEYGDGDDDQLAEAYPRALPLELEHALVGLMVDVQQVARCAFRGVGSRARAVTWGVLAGLLPKWHGDRPAALANHHLGYVYAVEAAAVRLAPSVMDRIDTDVERTLPRACVFSRPPLSISLARMLRVYAHARADGQYVQGISDLAGLMLVQYLASVSRATSGPHADALAAAQPVLWWASIGELAASVPLEFLMAVEAEAFACLDSLLAASGLRGLYTPTQPRVLELLDAVDVLLENELPALAAALAARGISSPLYAHRWIACLFARELPVGVLGPIWDALFAYRALEANRLGAFVVALCIELLRMYGKPLLAPDLTFEAAIHHLQHLPLDSWGPADAVRFTARAAAAEAIRHRAHLLVEAEAEADPSPDP</sequence>
<accession>A0A0L0DNP3</accession>
<dbReference type="Proteomes" id="UP000054408">
    <property type="component" value="Unassembled WGS sequence"/>
</dbReference>
<dbReference type="SUPFAM" id="SSF47923">
    <property type="entry name" value="Ypt/Rab-GAP domain of gyp1p"/>
    <property type="match status" value="2"/>
</dbReference>
<gene>
    <name evidence="2" type="ORF">AMSG_09581</name>
</gene>
<dbReference type="EMBL" id="GL349484">
    <property type="protein sequence ID" value="KNC53937.1"/>
    <property type="molecule type" value="Genomic_DNA"/>
</dbReference>
<dbReference type="RefSeq" id="XP_013754140.1">
    <property type="nucleotide sequence ID" value="XM_013898686.1"/>
</dbReference>
<dbReference type="Gene3D" id="1.10.8.270">
    <property type="entry name" value="putative rabgap domain of human tbc1 domain family member 14 like domains"/>
    <property type="match status" value="1"/>
</dbReference>
<reference evidence="2 3" key="1">
    <citation type="submission" date="2010-05" db="EMBL/GenBank/DDBJ databases">
        <title>The Genome Sequence of Thecamonas trahens ATCC 50062.</title>
        <authorList>
            <consortium name="The Broad Institute Genome Sequencing Platform"/>
            <person name="Russ C."/>
            <person name="Cuomo C."/>
            <person name="Shea T."/>
            <person name="Young S.K."/>
            <person name="Zeng Q."/>
            <person name="Koehrsen M."/>
            <person name="Haas B."/>
            <person name="Borodovsky M."/>
            <person name="Guigo R."/>
            <person name="Alvarado L."/>
            <person name="Berlin A."/>
            <person name="Bochicchio J."/>
            <person name="Borenstein D."/>
            <person name="Chapman S."/>
            <person name="Chen Z."/>
            <person name="Freedman E."/>
            <person name="Gellesch M."/>
            <person name="Goldberg J."/>
            <person name="Griggs A."/>
            <person name="Gujja S."/>
            <person name="Heilman E."/>
            <person name="Heiman D."/>
            <person name="Hepburn T."/>
            <person name="Howarth C."/>
            <person name="Jen D."/>
            <person name="Larson L."/>
            <person name="Mehta T."/>
            <person name="Park D."/>
            <person name="Pearson M."/>
            <person name="Roberts A."/>
            <person name="Saif S."/>
            <person name="Shenoy N."/>
            <person name="Sisk P."/>
            <person name="Stolte C."/>
            <person name="Sykes S."/>
            <person name="Thomson T."/>
            <person name="Walk T."/>
            <person name="White J."/>
            <person name="Yandava C."/>
            <person name="Burger G."/>
            <person name="Gray M.W."/>
            <person name="Holland P.W.H."/>
            <person name="King N."/>
            <person name="Lang F.B.F."/>
            <person name="Roger A.J."/>
            <person name="Ruiz-Trillo I."/>
            <person name="Lander E."/>
            <person name="Nusbaum C."/>
        </authorList>
    </citation>
    <scope>NUCLEOTIDE SEQUENCE [LARGE SCALE GENOMIC DNA]</scope>
    <source>
        <strain evidence="2 3">ATCC 50062</strain>
    </source>
</reference>
<evidence type="ECO:0000313" key="3">
    <source>
        <dbReference type="Proteomes" id="UP000054408"/>
    </source>
</evidence>
<protein>
    <recommendedName>
        <fullName evidence="1">Rab-GAP TBC domain-containing protein</fullName>
    </recommendedName>
</protein>
<dbReference type="eggNOG" id="KOG1092">
    <property type="taxonomic scope" value="Eukaryota"/>
</dbReference>
<dbReference type="InterPro" id="IPR035969">
    <property type="entry name" value="Rab-GAP_TBC_sf"/>
</dbReference>
<dbReference type="PANTHER" id="PTHR22957">
    <property type="entry name" value="TBC1 DOMAIN FAMILY MEMBER GTPASE-ACTIVATING PROTEIN"/>
    <property type="match status" value="1"/>
</dbReference>
<dbReference type="GO" id="GO:0005096">
    <property type="term" value="F:GTPase activator activity"/>
    <property type="evidence" value="ECO:0007669"/>
    <property type="project" value="TreeGrafter"/>
</dbReference>
<dbReference type="SMART" id="SM00164">
    <property type="entry name" value="TBC"/>
    <property type="match status" value="1"/>
</dbReference>
<dbReference type="OMA" id="AHRWIAC"/>
<organism evidence="2 3">
    <name type="scientific">Thecamonas trahens ATCC 50062</name>
    <dbReference type="NCBI Taxonomy" id="461836"/>
    <lineage>
        <taxon>Eukaryota</taxon>
        <taxon>Apusozoa</taxon>
        <taxon>Apusomonadida</taxon>
        <taxon>Apusomonadidae</taxon>
        <taxon>Thecamonas</taxon>
    </lineage>
</organism>